<dbReference type="InterPro" id="IPR001128">
    <property type="entry name" value="Cyt_P450"/>
</dbReference>
<keyword evidence="6 7" id="KW-0408">Iron</keyword>
<dbReference type="OrthoDB" id="1470350at2759"/>
<protein>
    <submittedName>
        <fullName evidence="9">Cytochrome p450</fullName>
    </submittedName>
</protein>
<feature type="binding site" description="axial binding residue" evidence="7">
    <location>
        <position position="437"/>
    </location>
    <ligand>
        <name>heme</name>
        <dbReference type="ChEBI" id="CHEBI:30413"/>
    </ligand>
    <ligandPart>
        <name>Fe</name>
        <dbReference type="ChEBI" id="CHEBI:18248"/>
    </ligandPart>
</feature>
<evidence type="ECO:0000256" key="6">
    <source>
        <dbReference type="ARBA" id="ARBA00023004"/>
    </source>
</evidence>
<proteinExistence type="inferred from homology"/>
<accession>A0A166M4L2</accession>
<evidence type="ECO:0000256" key="7">
    <source>
        <dbReference type="PIRSR" id="PIRSR602401-1"/>
    </source>
</evidence>
<evidence type="ECO:0000256" key="4">
    <source>
        <dbReference type="ARBA" id="ARBA00022723"/>
    </source>
</evidence>
<keyword evidence="10" id="KW-1185">Reference proteome</keyword>
<dbReference type="Proteomes" id="UP000076584">
    <property type="component" value="Unassembled WGS sequence"/>
</dbReference>
<dbReference type="EMBL" id="LFIW01002706">
    <property type="protein sequence ID" value="KZL64277.1"/>
    <property type="molecule type" value="Genomic_DNA"/>
</dbReference>
<dbReference type="AlphaFoldDB" id="A0A166M4L2"/>
<dbReference type="GO" id="GO:0005506">
    <property type="term" value="F:iron ion binding"/>
    <property type="evidence" value="ECO:0007669"/>
    <property type="project" value="InterPro"/>
</dbReference>
<evidence type="ECO:0000313" key="9">
    <source>
        <dbReference type="EMBL" id="KZL64277.1"/>
    </source>
</evidence>
<dbReference type="CDD" id="cd11059">
    <property type="entry name" value="CYP_fungal"/>
    <property type="match status" value="1"/>
</dbReference>
<dbReference type="Pfam" id="PF00067">
    <property type="entry name" value="p450"/>
    <property type="match status" value="1"/>
</dbReference>
<dbReference type="InterPro" id="IPR002401">
    <property type="entry name" value="Cyt_P450_E_grp-I"/>
</dbReference>
<evidence type="ECO:0000256" key="1">
    <source>
        <dbReference type="ARBA" id="ARBA00001971"/>
    </source>
</evidence>
<keyword evidence="8" id="KW-0503">Monooxygenase</keyword>
<dbReference type="SUPFAM" id="SSF48264">
    <property type="entry name" value="Cytochrome P450"/>
    <property type="match status" value="1"/>
</dbReference>
<keyword evidence="3 7" id="KW-0349">Heme</keyword>
<sequence length="494" mass="54590">MGLNLVTLLLTAATVYVLSKLNTVFFSPLNRFPGPWYAKFTGLPGTIATLSHQQAQYFHRLHEKYGPFVRVSPNQIFVSDFEAFKKIHKVGSNFMKSDSYHFFGPTEPGQPPYGLFAMTDKADHSRRRKLLGKGFTTTSLRTDWECIVREKMTDTIEGMKRDAAVQNGEVDIRKWWVLMASDTISRLMFGVSFDGLKTGKEDPWFTDLKFANLGVFSAMSFPKLYAIVKRLPVLGDFRLFNAHKAVLNKGRIAVENSKKSSSNGNTSLFSKVLDEAGEDEKSLSDLDICVEAAAFMVAGTDTTSNTLTYVIWAVLSRPDLQRSLEQELAEIEEPLTDMSLETLPILNAIIEETLRLYGAAPTPLPRTVPKEGAELGGHFVPGGALVATQAWTLHRDPHIFENPETFDHTRWLPGGPIAQSATAKAAFTPFGAGTRSCIGKHLAYMELRFGTAMFFRAFKGAKPALSTTPESMEMATLAVVEPKGKVCTVVLPGV</sequence>
<keyword evidence="4 7" id="KW-0479">Metal-binding</keyword>
<organism evidence="9 10">
    <name type="scientific">Colletotrichum incanum</name>
    <name type="common">Soybean anthracnose fungus</name>
    <dbReference type="NCBI Taxonomy" id="1573173"/>
    <lineage>
        <taxon>Eukaryota</taxon>
        <taxon>Fungi</taxon>
        <taxon>Dikarya</taxon>
        <taxon>Ascomycota</taxon>
        <taxon>Pezizomycotina</taxon>
        <taxon>Sordariomycetes</taxon>
        <taxon>Hypocreomycetidae</taxon>
        <taxon>Glomerellales</taxon>
        <taxon>Glomerellaceae</taxon>
        <taxon>Colletotrichum</taxon>
        <taxon>Colletotrichum spaethianum species complex</taxon>
    </lineage>
</organism>
<dbReference type="PRINTS" id="PR00385">
    <property type="entry name" value="P450"/>
</dbReference>
<dbReference type="GO" id="GO:0016705">
    <property type="term" value="F:oxidoreductase activity, acting on paired donors, with incorporation or reduction of molecular oxygen"/>
    <property type="evidence" value="ECO:0007669"/>
    <property type="project" value="InterPro"/>
</dbReference>
<dbReference type="PROSITE" id="PS00086">
    <property type="entry name" value="CYTOCHROME_P450"/>
    <property type="match status" value="1"/>
</dbReference>
<reference evidence="9 10" key="1">
    <citation type="submission" date="2015-06" db="EMBL/GenBank/DDBJ databases">
        <title>Survival trade-offs in plant roots during colonization by closely related pathogenic and mutualistic fungi.</title>
        <authorList>
            <person name="Hacquard S."/>
            <person name="Kracher B."/>
            <person name="Hiruma K."/>
            <person name="Weinman A."/>
            <person name="Muench P."/>
            <person name="Garrido Oter R."/>
            <person name="Ver Loren van Themaat E."/>
            <person name="Dallerey J.-F."/>
            <person name="Damm U."/>
            <person name="Henrissat B."/>
            <person name="Lespinet O."/>
            <person name="Thon M."/>
            <person name="Kemen E."/>
            <person name="McHardy A.C."/>
            <person name="Schulze-Lefert P."/>
            <person name="O'Connell R.J."/>
        </authorList>
    </citation>
    <scope>NUCLEOTIDE SEQUENCE [LARGE SCALE GENOMIC DNA]</scope>
    <source>
        <strain evidence="9 10">MAFF 238704</strain>
    </source>
</reference>
<dbReference type="InterPro" id="IPR050121">
    <property type="entry name" value="Cytochrome_P450_monoxygenase"/>
</dbReference>
<dbReference type="PANTHER" id="PTHR24305">
    <property type="entry name" value="CYTOCHROME P450"/>
    <property type="match status" value="1"/>
</dbReference>
<dbReference type="STRING" id="1573173.A0A166M4L2"/>
<evidence type="ECO:0000256" key="2">
    <source>
        <dbReference type="ARBA" id="ARBA00010617"/>
    </source>
</evidence>
<dbReference type="PANTHER" id="PTHR24305:SF96">
    <property type="entry name" value="CYTOCHROME P450 MONOOXYGENASE STCB-RELATED"/>
    <property type="match status" value="1"/>
</dbReference>
<comment type="caution">
    <text evidence="9">The sequence shown here is derived from an EMBL/GenBank/DDBJ whole genome shotgun (WGS) entry which is preliminary data.</text>
</comment>
<keyword evidence="5 8" id="KW-0560">Oxidoreductase</keyword>
<dbReference type="PRINTS" id="PR00463">
    <property type="entry name" value="EP450I"/>
</dbReference>
<dbReference type="GO" id="GO:0020037">
    <property type="term" value="F:heme binding"/>
    <property type="evidence" value="ECO:0007669"/>
    <property type="project" value="InterPro"/>
</dbReference>
<evidence type="ECO:0000256" key="5">
    <source>
        <dbReference type="ARBA" id="ARBA00023002"/>
    </source>
</evidence>
<dbReference type="Gene3D" id="1.10.630.10">
    <property type="entry name" value="Cytochrome P450"/>
    <property type="match status" value="1"/>
</dbReference>
<dbReference type="InterPro" id="IPR017972">
    <property type="entry name" value="Cyt_P450_CS"/>
</dbReference>
<name>A0A166M4L2_COLIC</name>
<dbReference type="InterPro" id="IPR036396">
    <property type="entry name" value="Cyt_P450_sf"/>
</dbReference>
<evidence type="ECO:0000256" key="8">
    <source>
        <dbReference type="RuleBase" id="RU000461"/>
    </source>
</evidence>
<evidence type="ECO:0000256" key="3">
    <source>
        <dbReference type="ARBA" id="ARBA00022617"/>
    </source>
</evidence>
<comment type="similarity">
    <text evidence="2 8">Belongs to the cytochrome P450 family.</text>
</comment>
<gene>
    <name evidence="9" type="ORF">CI238_00537</name>
</gene>
<comment type="cofactor">
    <cofactor evidence="1 7">
        <name>heme</name>
        <dbReference type="ChEBI" id="CHEBI:30413"/>
    </cofactor>
</comment>
<evidence type="ECO:0000313" key="10">
    <source>
        <dbReference type="Proteomes" id="UP000076584"/>
    </source>
</evidence>
<dbReference type="GO" id="GO:0004497">
    <property type="term" value="F:monooxygenase activity"/>
    <property type="evidence" value="ECO:0007669"/>
    <property type="project" value="UniProtKB-KW"/>
</dbReference>